<name>A0ABV8DCC4_9BURK</name>
<dbReference type="Proteomes" id="UP001595693">
    <property type="component" value="Unassembled WGS sequence"/>
</dbReference>
<gene>
    <name evidence="1" type="ORF">ACFOW3_15520</name>
</gene>
<sequence>MNQAQEKPFPASHEEAVVQVATLADELLTQCELHHHNVGLSALLTAFSDLAARNPCCIQGSANQAMSVAMKLARRASEVAPHGAPIH</sequence>
<dbReference type="RefSeq" id="WP_055395396.1">
    <property type="nucleotide sequence ID" value="NZ_JAMXAX010000016.1"/>
</dbReference>
<reference evidence="2" key="1">
    <citation type="journal article" date="2019" name="Int. J. Syst. Evol. Microbiol.">
        <title>The Global Catalogue of Microorganisms (GCM) 10K type strain sequencing project: providing services to taxonomists for standard genome sequencing and annotation.</title>
        <authorList>
            <consortium name="The Broad Institute Genomics Platform"/>
            <consortium name="The Broad Institute Genome Sequencing Center for Infectious Disease"/>
            <person name="Wu L."/>
            <person name="Ma J."/>
        </authorList>
    </citation>
    <scope>NUCLEOTIDE SEQUENCE [LARGE SCALE GENOMIC DNA]</scope>
    <source>
        <strain evidence="2">CCUG 2113</strain>
    </source>
</reference>
<evidence type="ECO:0008006" key="3">
    <source>
        <dbReference type="Google" id="ProtNLM"/>
    </source>
</evidence>
<organism evidence="1 2">
    <name type="scientific">Acidovorax facilis</name>
    <dbReference type="NCBI Taxonomy" id="12917"/>
    <lineage>
        <taxon>Bacteria</taxon>
        <taxon>Pseudomonadati</taxon>
        <taxon>Pseudomonadota</taxon>
        <taxon>Betaproteobacteria</taxon>
        <taxon>Burkholderiales</taxon>
        <taxon>Comamonadaceae</taxon>
        <taxon>Acidovorax</taxon>
    </lineage>
</organism>
<comment type="caution">
    <text evidence="1">The sequence shown here is derived from an EMBL/GenBank/DDBJ whole genome shotgun (WGS) entry which is preliminary data.</text>
</comment>
<proteinExistence type="predicted"/>
<accession>A0ABV8DCC4</accession>
<dbReference type="EMBL" id="JBHSAJ010000048">
    <property type="protein sequence ID" value="MFC3936020.1"/>
    <property type="molecule type" value="Genomic_DNA"/>
</dbReference>
<protein>
    <recommendedName>
        <fullName evidence="3">DUF1484 family protein</fullName>
    </recommendedName>
</protein>
<keyword evidence="2" id="KW-1185">Reference proteome</keyword>
<evidence type="ECO:0000313" key="1">
    <source>
        <dbReference type="EMBL" id="MFC3936020.1"/>
    </source>
</evidence>
<evidence type="ECO:0000313" key="2">
    <source>
        <dbReference type="Proteomes" id="UP001595693"/>
    </source>
</evidence>